<evidence type="ECO:0000256" key="2">
    <source>
        <dbReference type="ARBA" id="ARBA00022448"/>
    </source>
</evidence>
<keyword evidence="4" id="KW-1003">Cell membrane</keyword>
<feature type="non-terminal residue" evidence="12">
    <location>
        <position position="1"/>
    </location>
</feature>
<protein>
    <submittedName>
        <fullName evidence="12">Na+/H+ antiporter NhaA</fullName>
    </submittedName>
</protein>
<accession>A0ABW3CIZ7</accession>
<evidence type="ECO:0000256" key="3">
    <source>
        <dbReference type="ARBA" id="ARBA00022449"/>
    </source>
</evidence>
<feature type="transmembrane region" description="Helical" evidence="11">
    <location>
        <begin position="154"/>
        <end position="173"/>
    </location>
</feature>
<keyword evidence="5 11" id="KW-0812">Transmembrane</keyword>
<organism evidence="12 13">
    <name type="scientific">Actinomadura adrarensis</name>
    <dbReference type="NCBI Taxonomy" id="1819600"/>
    <lineage>
        <taxon>Bacteria</taxon>
        <taxon>Bacillati</taxon>
        <taxon>Actinomycetota</taxon>
        <taxon>Actinomycetes</taxon>
        <taxon>Streptosporangiales</taxon>
        <taxon>Thermomonosporaceae</taxon>
        <taxon>Actinomadura</taxon>
    </lineage>
</organism>
<evidence type="ECO:0000256" key="8">
    <source>
        <dbReference type="ARBA" id="ARBA00023065"/>
    </source>
</evidence>
<dbReference type="InterPro" id="IPR023171">
    <property type="entry name" value="Na/H_antiporter_dom_sf"/>
</dbReference>
<proteinExistence type="predicted"/>
<feature type="transmembrane region" description="Helical" evidence="11">
    <location>
        <begin position="76"/>
        <end position="92"/>
    </location>
</feature>
<keyword evidence="13" id="KW-1185">Reference proteome</keyword>
<keyword evidence="8" id="KW-0406">Ion transport</keyword>
<evidence type="ECO:0000256" key="7">
    <source>
        <dbReference type="ARBA" id="ARBA00023053"/>
    </source>
</evidence>
<evidence type="ECO:0000256" key="5">
    <source>
        <dbReference type="ARBA" id="ARBA00022692"/>
    </source>
</evidence>
<keyword evidence="10" id="KW-0739">Sodium transport</keyword>
<keyword evidence="7" id="KW-0915">Sodium</keyword>
<feature type="transmembrane region" description="Helical" evidence="11">
    <location>
        <begin position="259"/>
        <end position="277"/>
    </location>
</feature>
<dbReference type="InterPro" id="IPR004670">
    <property type="entry name" value="NhaA"/>
</dbReference>
<keyword evidence="2" id="KW-0813">Transport</keyword>
<evidence type="ECO:0000256" key="1">
    <source>
        <dbReference type="ARBA" id="ARBA00004429"/>
    </source>
</evidence>
<feature type="transmembrane region" description="Helical" evidence="11">
    <location>
        <begin position="228"/>
        <end position="247"/>
    </location>
</feature>
<reference evidence="13" key="1">
    <citation type="journal article" date="2019" name="Int. J. Syst. Evol. Microbiol.">
        <title>The Global Catalogue of Microorganisms (GCM) 10K type strain sequencing project: providing services to taxonomists for standard genome sequencing and annotation.</title>
        <authorList>
            <consortium name="The Broad Institute Genomics Platform"/>
            <consortium name="The Broad Institute Genome Sequencing Center for Infectious Disease"/>
            <person name="Wu L."/>
            <person name="Ma J."/>
        </authorList>
    </citation>
    <scope>NUCLEOTIDE SEQUENCE [LARGE SCALE GENOMIC DNA]</scope>
    <source>
        <strain evidence="13">JCM 31696</strain>
    </source>
</reference>
<evidence type="ECO:0000313" key="13">
    <source>
        <dbReference type="Proteomes" id="UP001597083"/>
    </source>
</evidence>
<gene>
    <name evidence="12" type="ORF">ACFQ07_19865</name>
</gene>
<evidence type="ECO:0000256" key="9">
    <source>
        <dbReference type="ARBA" id="ARBA00023136"/>
    </source>
</evidence>
<feature type="transmembrane region" description="Helical" evidence="11">
    <location>
        <begin position="51"/>
        <end position="70"/>
    </location>
</feature>
<dbReference type="PANTHER" id="PTHR30341">
    <property type="entry name" value="SODIUM ION/PROTON ANTIPORTER NHAA-RELATED"/>
    <property type="match status" value="1"/>
</dbReference>
<keyword evidence="3" id="KW-0050">Antiport</keyword>
<evidence type="ECO:0000256" key="6">
    <source>
        <dbReference type="ARBA" id="ARBA00022989"/>
    </source>
</evidence>
<keyword evidence="9 11" id="KW-0472">Membrane</keyword>
<evidence type="ECO:0000313" key="12">
    <source>
        <dbReference type="EMBL" id="MFD0854503.1"/>
    </source>
</evidence>
<dbReference type="PANTHER" id="PTHR30341:SF0">
    <property type="entry name" value="NA(+)_H(+) ANTIPORTER NHAA"/>
    <property type="match status" value="1"/>
</dbReference>
<keyword evidence="6 11" id="KW-1133">Transmembrane helix</keyword>
<evidence type="ECO:0000256" key="4">
    <source>
        <dbReference type="ARBA" id="ARBA00022475"/>
    </source>
</evidence>
<feature type="transmembrane region" description="Helical" evidence="11">
    <location>
        <begin position="185"/>
        <end position="207"/>
    </location>
</feature>
<dbReference type="Gene3D" id="1.20.1530.10">
    <property type="entry name" value="Na+/H+ antiporter like domain"/>
    <property type="match status" value="1"/>
</dbReference>
<comment type="caution">
    <text evidence="12">The sequence shown here is derived from an EMBL/GenBank/DDBJ whole genome shotgun (WGS) entry which is preliminary data.</text>
</comment>
<dbReference type="Proteomes" id="UP001597083">
    <property type="component" value="Unassembled WGS sequence"/>
</dbReference>
<dbReference type="Pfam" id="PF06965">
    <property type="entry name" value="Na_H_antiport_1"/>
    <property type="match status" value="1"/>
</dbReference>
<feature type="transmembrane region" description="Helical" evidence="11">
    <location>
        <begin position="20"/>
        <end position="39"/>
    </location>
</feature>
<dbReference type="EMBL" id="JBHTIR010002987">
    <property type="protein sequence ID" value="MFD0854503.1"/>
    <property type="molecule type" value="Genomic_DNA"/>
</dbReference>
<sequence length="291" mass="29941">ALPAIIFLAVTAGEPGAAQGWAVPTATDIAFALAVLAVIYPQCPPPLRTFLLTLAVVDDLIAISIIALFYTDQLRLLPLLVGILLIAAYGLLQAKGVRSPWVYVPLAVLAWYFVQKSGIHATVAGVALGLLTSNKATNGRATNTERSDHALRPISAGLAVPVFAFVSAGVALSGSALQDVLGDRIAWGIIAGLVIGKFVGVLGGAWLSVKVGLATLGEGLVWRELAGVALLSGVGFTVSLLIGGLAYTDPAQLERVTTAILIASVVASAGATIVFRIRARQRTLATTTTSG</sequence>
<comment type="subcellular location">
    <subcellularLocation>
        <location evidence="1">Cell inner membrane</location>
        <topology evidence="1">Multi-pass membrane protein</topology>
    </subcellularLocation>
</comment>
<evidence type="ECO:0000256" key="10">
    <source>
        <dbReference type="ARBA" id="ARBA00023201"/>
    </source>
</evidence>
<evidence type="ECO:0000256" key="11">
    <source>
        <dbReference type="SAM" id="Phobius"/>
    </source>
</evidence>
<name>A0ABW3CIZ7_9ACTN</name>